<comment type="function">
    <text evidence="5">Key component of the cytosolic iron-sulfur protein assembly (CIA) complex, a multiprotein complex that mediates the incorporation of iron-sulfur cluster into apoproteins specifically involved in DNA metabolism and genomic integrity. In the CIA complex, MMS19 acts as an adapter between early-acting CIA components and a subset of cellular target iron-sulfur proteins.</text>
</comment>
<feature type="domain" description="MMS19 C-terminal" evidence="7">
    <location>
        <begin position="568"/>
        <end position="1013"/>
    </location>
</feature>
<dbReference type="InterPro" id="IPR039920">
    <property type="entry name" value="MMS19"/>
</dbReference>
<dbReference type="GO" id="GO:0005634">
    <property type="term" value="C:nucleus"/>
    <property type="evidence" value="ECO:0007669"/>
    <property type="project" value="UniProtKB-SubCell"/>
</dbReference>
<dbReference type="PANTHER" id="PTHR12891">
    <property type="entry name" value="DNA REPAIR/TRANSCRIPTION PROTEIN MET18/MMS19"/>
    <property type="match status" value="1"/>
</dbReference>
<evidence type="ECO:0000313" key="9">
    <source>
        <dbReference type="EMBL" id="ORY74067.1"/>
    </source>
</evidence>
<dbReference type="GO" id="GO:0006281">
    <property type="term" value="P:DNA repair"/>
    <property type="evidence" value="ECO:0007669"/>
    <property type="project" value="UniProtKB-UniRule"/>
</dbReference>
<evidence type="ECO:0000259" key="7">
    <source>
        <dbReference type="Pfam" id="PF12460"/>
    </source>
</evidence>
<dbReference type="InParanoid" id="A0A1Y2ERB8"/>
<feature type="region of interest" description="Disordered" evidence="6">
    <location>
        <begin position="432"/>
        <end position="455"/>
    </location>
</feature>
<evidence type="ECO:0000256" key="2">
    <source>
        <dbReference type="ARBA" id="ARBA00009340"/>
    </source>
</evidence>
<feature type="compositionally biased region" description="Low complexity" evidence="6">
    <location>
        <begin position="432"/>
        <end position="448"/>
    </location>
</feature>
<reference evidence="9 10" key="1">
    <citation type="submission" date="2016-07" db="EMBL/GenBank/DDBJ databases">
        <title>Pervasive Adenine N6-methylation of Active Genes in Fungi.</title>
        <authorList>
            <consortium name="DOE Joint Genome Institute"/>
            <person name="Mondo S.J."/>
            <person name="Dannebaum R.O."/>
            <person name="Kuo R.C."/>
            <person name="Labutti K."/>
            <person name="Haridas S."/>
            <person name="Kuo A."/>
            <person name="Salamov A."/>
            <person name="Ahrendt S.R."/>
            <person name="Lipzen A."/>
            <person name="Sullivan W."/>
            <person name="Andreopoulos W.B."/>
            <person name="Clum A."/>
            <person name="Lindquist E."/>
            <person name="Daum C."/>
            <person name="Ramamoorthy G.K."/>
            <person name="Gryganskyi A."/>
            <person name="Culley D."/>
            <person name="Magnuson J.K."/>
            <person name="James T.Y."/>
            <person name="O'Malley M.A."/>
            <person name="Stajich J.E."/>
            <person name="Spatafora J.W."/>
            <person name="Visel A."/>
            <person name="Grigoriev I.V."/>
        </authorList>
    </citation>
    <scope>NUCLEOTIDE SEQUENCE [LARGE SCALE GENOMIC DNA]</scope>
    <source>
        <strain evidence="9 10">62-1032</strain>
    </source>
</reference>
<dbReference type="InterPro" id="IPR024687">
    <property type="entry name" value="MMS19_C"/>
</dbReference>
<dbReference type="GO" id="GO:0016226">
    <property type="term" value="P:iron-sulfur cluster assembly"/>
    <property type="evidence" value="ECO:0007669"/>
    <property type="project" value="UniProtKB-UniRule"/>
</dbReference>
<dbReference type="SUPFAM" id="SSF48371">
    <property type="entry name" value="ARM repeat"/>
    <property type="match status" value="1"/>
</dbReference>
<evidence type="ECO:0000256" key="1">
    <source>
        <dbReference type="ARBA" id="ARBA00004123"/>
    </source>
</evidence>
<dbReference type="Pfam" id="PF12460">
    <property type="entry name" value="MMS19_C"/>
    <property type="match status" value="1"/>
</dbReference>
<dbReference type="Pfam" id="PF14500">
    <property type="entry name" value="MMS19_N"/>
    <property type="match status" value="1"/>
</dbReference>
<dbReference type="InterPro" id="IPR011989">
    <property type="entry name" value="ARM-like"/>
</dbReference>
<dbReference type="GO" id="GO:0051604">
    <property type="term" value="P:protein maturation"/>
    <property type="evidence" value="ECO:0007669"/>
    <property type="project" value="UniProtKB-UniRule"/>
</dbReference>
<evidence type="ECO:0000256" key="4">
    <source>
        <dbReference type="ARBA" id="ARBA00023242"/>
    </source>
</evidence>
<dbReference type="GO" id="GO:0097361">
    <property type="term" value="C:cytosolic [4Fe-4S] assembly targeting complex"/>
    <property type="evidence" value="ECO:0007669"/>
    <property type="project" value="UniProtKB-UniRule"/>
</dbReference>
<keyword evidence="10" id="KW-1185">Reference proteome</keyword>
<comment type="similarity">
    <text evidence="2 5">Belongs to the MET18/MMS19 family.</text>
</comment>
<evidence type="ECO:0000256" key="3">
    <source>
        <dbReference type="ARBA" id="ARBA00022737"/>
    </source>
</evidence>
<dbReference type="Gene3D" id="1.25.10.10">
    <property type="entry name" value="Leucine-rich Repeat Variant"/>
    <property type="match status" value="2"/>
</dbReference>
<dbReference type="OrthoDB" id="342900at2759"/>
<sequence length="1061" mass="114979">MSDLNLLLRSWNALDDSTTAASPIPAQLAQGLADKQWRLLDIVKGLGEVLVDENDAVRSRGVGLLSAVVNTMDRSTLDRQSTQTLTTFFIGKLADGTSMLPCISALTALTESPMFGVGEGMQVARGIFASVKLQSHPQAARFTVYTLLDSLMSRSRPALKRLGREFISGYCEMVEGEKDPRNLMLSFSIVRVVLLEFEIADNVDDLFDITFCYFPITFTPPPDDPYGITSDDLVVALRHCLCATPRFGKLALPLFLDKMQAASEKAKRQTLQALTVCFPVYGAAVSGEWAGRFSEALSIEVFHATDDDTAELALTTFKSLFSTLYPDNSPVAVKEHGAEDEEMAAPEAVSGVEGVGVKVVANSLEELREPDKSNAKPATRILAALITSSNRVAHYVLSRALPQLIAFYKDPDEVSLRAPVLTSISTLLAALAPTTTETPSSATSSTLSHTDGASPLEPFRDDLLSTFTSGSRSPASRSAALDGLVNLVRVTGFLSPPEVSYCVSAINDVLGAPDSEDQYDEALDGLVTISELHPRIIEAETLPILFKALPDEAPLPGSLRSESYRRALGALAALCVHPDLFEILSLRLVARLDGVVSAPTQDKEKKEHASLYAHHLLATLRAVLKFKVGKGHGDVGKYIEKMVPKLLGMFVLPTLKSMDEGEVARDPRLLVDAGRVVTVVVQRCDVDRQSQLSDAMNAAFHGGNLVLLLGEQAKVAGEVPFQPLSSASSTAQQDTIALFSATLLAMRPTVSVTTEDLTTFLRDFLARLLQCENETQLVAGLHLIGSSVNKRAQDLADFLTNDLPTFWDSNVADVTKPEATRKAALRVWSWIAKGLVVRSDQRGYDMVVKILELFHDAALGHDAATALGVIAEEGDRVLSKENFAVIRLLYKQRFFTFLLPKLVSGHKESTGADQAVFLIALSCLLHHIPRQLTLTELPKLLPLLITSLDLPDPALRANVIETLGLLAKEVPGEMENSVTNIVPKVLRGVVGDEAKKGSVKLRLASLGFLGVLPAHIPYSVLHPQKASILRDLGKAVDDPRRDVRRAAVDTRSKWFLYGGSG</sequence>
<protein>
    <recommendedName>
        <fullName evidence="5">MMS19 nucleotide excision repair protein</fullName>
    </recommendedName>
</protein>
<dbReference type="Proteomes" id="UP000193467">
    <property type="component" value="Unassembled WGS sequence"/>
</dbReference>
<keyword evidence="3" id="KW-0677">Repeat</keyword>
<dbReference type="FunCoup" id="A0A1Y2ERB8">
    <property type="interactions" value="484"/>
</dbReference>
<comment type="caution">
    <text evidence="9">The sequence shown here is derived from an EMBL/GenBank/DDBJ whole genome shotgun (WGS) entry which is preliminary data.</text>
</comment>
<dbReference type="STRING" id="106004.A0A1Y2ERB8"/>
<keyword evidence="5" id="KW-0227">DNA damage</keyword>
<dbReference type="EMBL" id="MCGR01000043">
    <property type="protein sequence ID" value="ORY74067.1"/>
    <property type="molecule type" value="Genomic_DNA"/>
</dbReference>
<name>A0A1Y2ERB8_9BASI</name>
<dbReference type="InterPro" id="IPR016024">
    <property type="entry name" value="ARM-type_fold"/>
</dbReference>
<gene>
    <name evidence="9" type="ORF">BCR35DRAFT_333500</name>
</gene>
<dbReference type="InterPro" id="IPR029240">
    <property type="entry name" value="MMS19_N"/>
</dbReference>
<evidence type="ECO:0000256" key="6">
    <source>
        <dbReference type="SAM" id="MobiDB-lite"/>
    </source>
</evidence>
<dbReference type="AlphaFoldDB" id="A0A1Y2ERB8"/>
<proteinExistence type="inferred from homology"/>
<feature type="domain" description="MMS19 N-terminal" evidence="8">
    <location>
        <begin position="43"/>
        <end position="303"/>
    </location>
</feature>
<keyword evidence="4 5" id="KW-0539">Nucleus</keyword>
<accession>A0A1Y2ERB8</accession>
<evidence type="ECO:0000313" key="10">
    <source>
        <dbReference type="Proteomes" id="UP000193467"/>
    </source>
</evidence>
<organism evidence="9 10">
    <name type="scientific">Leucosporidium creatinivorum</name>
    <dbReference type="NCBI Taxonomy" id="106004"/>
    <lineage>
        <taxon>Eukaryota</taxon>
        <taxon>Fungi</taxon>
        <taxon>Dikarya</taxon>
        <taxon>Basidiomycota</taxon>
        <taxon>Pucciniomycotina</taxon>
        <taxon>Microbotryomycetes</taxon>
        <taxon>Leucosporidiales</taxon>
        <taxon>Leucosporidium</taxon>
    </lineage>
</organism>
<evidence type="ECO:0000256" key="5">
    <source>
        <dbReference type="RuleBase" id="RU367072"/>
    </source>
</evidence>
<comment type="subcellular location">
    <subcellularLocation>
        <location evidence="1 5">Nucleus</location>
    </subcellularLocation>
</comment>
<evidence type="ECO:0000259" key="8">
    <source>
        <dbReference type="Pfam" id="PF14500"/>
    </source>
</evidence>
<keyword evidence="5" id="KW-0234">DNA repair</keyword>
<dbReference type="PANTHER" id="PTHR12891:SF0">
    <property type="entry name" value="MMS19 NUCLEOTIDE EXCISION REPAIR PROTEIN HOMOLOG"/>
    <property type="match status" value="1"/>
</dbReference>